<dbReference type="EMBL" id="QGTQ01000003">
    <property type="protein sequence ID" value="PWW06279.1"/>
    <property type="molecule type" value="Genomic_DNA"/>
</dbReference>
<dbReference type="InterPro" id="IPR044068">
    <property type="entry name" value="CB"/>
</dbReference>
<dbReference type="Proteomes" id="UP000246635">
    <property type="component" value="Unassembled WGS sequence"/>
</dbReference>
<feature type="domain" description="Tyr recombinase" evidence="6">
    <location>
        <begin position="186"/>
        <end position="386"/>
    </location>
</feature>
<accession>A0A2V2Z108</accession>
<keyword evidence="3 5" id="KW-0238">DNA-binding</keyword>
<evidence type="ECO:0000256" key="2">
    <source>
        <dbReference type="ARBA" id="ARBA00022908"/>
    </source>
</evidence>
<name>A0A2V2Z108_9BACL</name>
<dbReference type="Pfam" id="PF14659">
    <property type="entry name" value="Phage_int_SAM_3"/>
    <property type="match status" value="1"/>
</dbReference>
<dbReference type="AlphaFoldDB" id="A0A2V2Z108"/>
<dbReference type="GO" id="GO:0015074">
    <property type="term" value="P:DNA integration"/>
    <property type="evidence" value="ECO:0007669"/>
    <property type="project" value="UniProtKB-KW"/>
</dbReference>
<dbReference type="Pfam" id="PF00589">
    <property type="entry name" value="Phage_integrase"/>
    <property type="match status" value="1"/>
</dbReference>
<evidence type="ECO:0000256" key="3">
    <source>
        <dbReference type="ARBA" id="ARBA00023125"/>
    </source>
</evidence>
<feature type="domain" description="Core-binding (CB)" evidence="7">
    <location>
        <begin position="73"/>
        <end position="164"/>
    </location>
</feature>
<dbReference type="GO" id="GO:0006310">
    <property type="term" value="P:DNA recombination"/>
    <property type="evidence" value="ECO:0007669"/>
    <property type="project" value="UniProtKB-KW"/>
</dbReference>
<evidence type="ECO:0000313" key="8">
    <source>
        <dbReference type="EMBL" id="PWW06279.1"/>
    </source>
</evidence>
<evidence type="ECO:0000259" key="6">
    <source>
        <dbReference type="PROSITE" id="PS51898"/>
    </source>
</evidence>
<comment type="caution">
    <text evidence="8">The sequence shown here is derived from an EMBL/GenBank/DDBJ whole genome shotgun (WGS) entry which is preliminary data.</text>
</comment>
<dbReference type="InterPro" id="IPR002104">
    <property type="entry name" value="Integrase_catalytic"/>
</dbReference>
<dbReference type="CDD" id="cd01189">
    <property type="entry name" value="INT_ICEBs1_C_like"/>
    <property type="match status" value="1"/>
</dbReference>
<gene>
    <name evidence="8" type="ORF">DFQ01_103181</name>
</gene>
<dbReference type="PROSITE" id="PS51898">
    <property type="entry name" value="TYR_RECOMBINASE"/>
    <property type="match status" value="1"/>
</dbReference>
<keyword evidence="2" id="KW-0229">DNA integration</keyword>
<sequence length="391" mass="45597">MPNKRRRGENSWLLTAELGYDAKGNRIRKTKTIRVKDPALLRAPKRLEEYLNTELTKFQISVETGVYITPGKMSFASFIEEWKKNFVLVELEEKTIDSYLFHTNARISPHFGHMQMDNINTMHILAFMDSLRKPHARLDGKGPLKSASLVYNYRVLKSIFSKAEEWKVITDNPMVGVKKPKEDDIKQMEVYNEEEIKLLFDALEYESAQIRALITLAFTTGMRRAEIAGLEWSRINFEAKHLYIDDTIPKFKDGEPLRKPPKNKKSRRIALSETLITELQALQELRADELSELDDQWEGGKYSYVFCHPDGKPYSPGWFTKKWIDFHRRYNLKPIRLHDLRHTSASWMIYKKIHSEAIAKRLGHSNIKMLEIYGHIFESVDQAAASVFDDI</sequence>
<evidence type="ECO:0000256" key="1">
    <source>
        <dbReference type="ARBA" id="ARBA00008857"/>
    </source>
</evidence>
<comment type="similarity">
    <text evidence="1">Belongs to the 'phage' integrase family.</text>
</comment>
<reference evidence="8 9" key="1">
    <citation type="submission" date="2018-05" db="EMBL/GenBank/DDBJ databases">
        <title>Genomic Encyclopedia of Type Strains, Phase III (KMG-III): the genomes of soil and plant-associated and newly described type strains.</title>
        <authorList>
            <person name="Whitman W."/>
        </authorList>
    </citation>
    <scope>NUCLEOTIDE SEQUENCE [LARGE SCALE GENOMIC DNA]</scope>
    <source>
        <strain evidence="8 9">CECT 5696</strain>
    </source>
</reference>
<evidence type="ECO:0000256" key="5">
    <source>
        <dbReference type="PROSITE-ProRule" id="PRU01248"/>
    </source>
</evidence>
<keyword evidence="4" id="KW-0233">DNA recombination</keyword>
<dbReference type="PANTHER" id="PTHR30349">
    <property type="entry name" value="PHAGE INTEGRASE-RELATED"/>
    <property type="match status" value="1"/>
</dbReference>
<keyword evidence="9" id="KW-1185">Reference proteome</keyword>
<dbReference type="InterPro" id="IPR004107">
    <property type="entry name" value="Integrase_SAM-like_N"/>
</dbReference>
<organism evidence="8 9">
    <name type="scientific">Paenibacillus cellulosilyticus</name>
    <dbReference type="NCBI Taxonomy" id="375489"/>
    <lineage>
        <taxon>Bacteria</taxon>
        <taxon>Bacillati</taxon>
        <taxon>Bacillota</taxon>
        <taxon>Bacilli</taxon>
        <taxon>Bacillales</taxon>
        <taxon>Paenibacillaceae</taxon>
        <taxon>Paenibacillus</taxon>
    </lineage>
</organism>
<evidence type="ECO:0000313" key="9">
    <source>
        <dbReference type="Proteomes" id="UP000246635"/>
    </source>
</evidence>
<dbReference type="GO" id="GO:0003677">
    <property type="term" value="F:DNA binding"/>
    <property type="evidence" value="ECO:0007669"/>
    <property type="project" value="UniProtKB-UniRule"/>
</dbReference>
<proteinExistence type="inferred from homology"/>
<protein>
    <submittedName>
        <fullName evidence="8">Integrase</fullName>
    </submittedName>
</protein>
<dbReference type="InterPro" id="IPR010998">
    <property type="entry name" value="Integrase_recombinase_N"/>
</dbReference>
<evidence type="ECO:0000256" key="4">
    <source>
        <dbReference type="ARBA" id="ARBA00023172"/>
    </source>
</evidence>
<dbReference type="Gene3D" id="1.10.150.130">
    <property type="match status" value="1"/>
</dbReference>
<dbReference type="PANTHER" id="PTHR30349:SF64">
    <property type="entry name" value="PROPHAGE INTEGRASE INTD-RELATED"/>
    <property type="match status" value="1"/>
</dbReference>
<dbReference type="PROSITE" id="PS51900">
    <property type="entry name" value="CB"/>
    <property type="match status" value="1"/>
</dbReference>
<dbReference type="InterPro" id="IPR011010">
    <property type="entry name" value="DNA_brk_join_enz"/>
</dbReference>
<evidence type="ECO:0000259" key="7">
    <source>
        <dbReference type="PROSITE" id="PS51900"/>
    </source>
</evidence>
<dbReference type="SUPFAM" id="SSF56349">
    <property type="entry name" value="DNA breaking-rejoining enzymes"/>
    <property type="match status" value="1"/>
</dbReference>
<dbReference type="InterPro" id="IPR013762">
    <property type="entry name" value="Integrase-like_cat_sf"/>
</dbReference>
<dbReference type="Gene3D" id="1.10.443.10">
    <property type="entry name" value="Intergrase catalytic core"/>
    <property type="match status" value="1"/>
</dbReference>
<dbReference type="RefSeq" id="WP_110042967.1">
    <property type="nucleotide sequence ID" value="NZ_CP054609.1"/>
</dbReference>
<dbReference type="InterPro" id="IPR050090">
    <property type="entry name" value="Tyrosine_recombinase_XerCD"/>
</dbReference>
<dbReference type="OrthoDB" id="9803188at2"/>